<protein>
    <submittedName>
        <fullName evidence="3">Uncharacterized protein</fullName>
    </submittedName>
</protein>
<evidence type="ECO:0000313" key="3">
    <source>
        <dbReference type="WBParaSite" id="maker-PairedContig_1222-snap-gene-0.3-mRNA-1"/>
    </source>
</evidence>
<feature type="region of interest" description="Disordered" evidence="2">
    <location>
        <begin position="182"/>
        <end position="202"/>
    </location>
</feature>
<feature type="coiled-coil region" evidence="1">
    <location>
        <begin position="43"/>
        <end position="92"/>
    </location>
</feature>
<feature type="compositionally biased region" description="Polar residues" evidence="2">
    <location>
        <begin position="185"/>
        <end position="197"/>
    </location>
</feature>
<proteinExistence type="predicted"/>
<feature type="compositionally biased region" description="Polar residues" evidence="2">
    <location>
        <begin position="301"/>
        <end position="321"/>
    </location>
</feature>
<organism evidence="3">
    <name type="scientific">Wuchereria bancrofti</name>
    <dbReference type="NCBI Taxonomy" id="6293"/>
    <lineage>
        <taxon>Eukaryota</taxon>
        <taxon>Metazoa</taxon>
        <taxon>Ecdysozoa</taxon>
        <taxon>Nematoda</taxon>
        <taxon>Chromadorea</taxon>
        <taxon>Rhabditida</taxon>
        <taxon>Spirurina</taxon>
        <taxon>Spiruromorpha</taxon>
        <taxon>Filarioidea</taxon>
        <taxon>Onchocercidae</taxon>
        <taxon>Wuchereria</taxon>
    </lineage>
</organism>
<name>A0A1I8EAV6_WUCBA</name>
<evidence type="ECO:0000256" key="2">
    <source>
        <dbReference type="SAM" id="MobiDB-lite"/>
    </source>
</evidence>
<keyword evidence="1" id="KW-0175">Coiled coil</keyword>
<reference evidence="3" key="1">
    <citation type="submission" date="2016-11" db="UniProtKB">
        <authorList>
            <consortium name="WormBaseParasite"/>
        </authorList>
    </citation>
    <scope>IDENTIFICATION</scope>
    <source>
        <strain evidence="3">pt0022</strain>
    </source>
</reference>
<accession>A0A1I8EAV6</accession>
<sequence>MIITFKYSILIECNDELMRTLDEQRCIHEAEIERLSRSNQIQCANLDSKLAEAEKVLEELIRDKKNLEATLSKDTNEKVAELSKEISSLNTALEIKSTEIKTLRHSNAKLQLKVEEIPLKDIEISKLKHRVRELKILVDQKTNTEKVLTSKFEELQRSARNQAVISESMLKENDLLRYKIEEMESSTSEGEPNSVKTDSAIKYRSPQSVNICPTRLCQSEQRPTSSTIPLRSSQSRGDVMTRSVISLYLEQGRNRFSKGNIDTIYTPEGTFIAKDRSCSQRLSFDDAHDADDEGTPRLTRANEQSSVSGGNNYHETASRTTGTVIDSGISECLQTTV</sequence>
<dbReference type="STRING" id="6293.A0A1I8EAV6"/>
<feature type="region of interest" description="Disordered" evidence="2">
    <location>
        <begin position="286"/>
        <end position="321"/>
    </location>
</feature>
<dbReference type="WBParaSite" id="maker-PairedContig_1222-snap-gene-0.3-mRNA-1">
    <property type="protein sequence ID" value="maker-PairedContig_1222-snap-gene-0.3-mRNA-1"/>
    <property type="gene ID" value="maker-PairedContig_1222-snap-gene-0.3"/>
</dbReference>
<evidence type="ECO:0000256" key="1">
    <source>
        <dbReference type="SAM" id="Coils"/>
    </source>
</evidence>
<feature type="region of interest" description="Disordered" evidence="2">
    <location>
        <begin position="217"/>
        <end position="236"/>
    </location>
</feature>
<dbReference type="AlphaFoldDB" id="A0A1I8EAV6"/>